<sequence>MKKTIVNLFTGFLGVGKTTALRHLIEHRPEHEKWAIIVNEFGEVGIDGAALSQDDLAVAEIAGGCLCCVAGPQMTATVATLLRRERPDRLLIEASGLAHAAGVIDELRAKPLGDALEVGAVVTLVDPRQFIQSDYHRQPLYRDQISIADVLVANKIDTADVPTMQAFRQQAAALFPPKSLISEVRNGELDPAWLNAAAVPKPRYRPAVPEDAAAQWRAMGWTFAPEQAFDGERLTRFFDGLPALVPGLVRAKGVFKVLDSWVWLNWAAGQWGAAQVSWRRDSRFELIAEDFDAAVVEAKLRECFE</sequence>
<keyword evidence="4" id="KW-1185">Reference proteome</keyword>
<dbReference type="Proteomes" id="UP001595999">
    <property type="component" value="Unassembled WGS sequence"/>
</dbReference>
<dbReference type="Pfam" id="PF07683">
    <property type="entry name" value="CobW_C"/>
    <property type="match status" value="1"/>
</dbReference>
<dbReference type="SUPFAM" id="SSF52540">
    <property type="entry name" value="P-loop containing nucleoside triphosphate hydrolases"/>
    <property type="match status" value="1"/>
</dbReference>
<dbReference type="PANTHER" id="PTHR13748:SF46">
    <property type="entry name" value="ZINC CHAPERONE YEIR"/>
    <property type="match status" value="1"/>
</dbReference>
<dbReference type="Pfam" id="PF02492">
    <property type="entry name" value="cobW"/>
    <property type="match status" value="1"/>
</dbReference>
<gene>
    <name evidence="3" type="ORF">ACFO0R_18975</name>
</gene>
<name>A0ABV8ZZ75_9NEIS</name>
<dbReference type="CDD" id="cd03112">
    <property type="entry name" value="CobW-like"/>
    <property type="match status" value="1"/>
</dbReference>
<feature type="domain" description="CobW C-terminal" evidence="2">
    <location>
        <begin position="218"/>
        <end position="304"/>
    </location>
</feature>
<comment type="caution">
    <text evidence="3">The sequence shown here is derived from an EMBL/GenBank/DDBJ whole genome shotgun (WGS) entry which is preliminary data.</text>
</comment>
<dbReference type="Gene3D" id="3.40.50.300">
    <property type="entry name" value="P-loop containing nucleotide triphosphate hydrolases"/>
    <property type="match status" value="1"/>
</dbReference>
<dbReference type="SUPFAM" id="SSF90002">
    <property type="entry name" value="Hypothetical protein YjiA, C-terminal domain"/>
    <property type="match status" value="1"/>
</dbReference>
<dbReference type="SMART" id="SM00833">
    <property type="entry name" value="CobW_C"/>
    <property type="match status" value="1"/>
</dbReference>
<dbReference type="InterPro" id="IPR051316">
    <property type="entry name" value="Zinc-reg_GTPase_activator"/>
</dbReference>
<evidence type="ECO:0000256" key="1">
    <source>
        <dbReference type="ARBA" id="ARBA00045658"/>
    </source>
</evidence>
<organism evidence="3 4">
    <name type="scientific">Chromobacterium aquaticum</name>
    <dbReference type="NCBI Taxonomy" id="467180"/>
    <lineage>
        <taxon>Bacteria</taxon>
        <taxon>Pseudomonadati</taxon>
        <taxon>Pseudomonadota</taxon>
        <taxon>Betaproteobacteria</taxon>
        <taxon>Neisseriales</taxon>
        <taxon>Chromobacteriaceae</taxon>
        <taxon>Chromobacterium</taxon>
    </lineage>
</organism>
<dbReference type="PANTHER" id="PTHR13748">
    <property type="entry name" value="COBW-RELATED"/>
    <property type="match status" value="1"/>
</dbReference>
<dbReference type="InterPro" id="IPR003495">
    <property type="entry name" value="CobW/HypB/UreG_nucleotide-bd"/>
</dbReference>
<dbReference type="InterPro" id="IPR027417">
    <property type="entry name" value="P-loop_NTPase"/>
</dbReference>
<dbReference type="EMBL" id="JBHSEK010000016">
    <property type="protein sequence ID" value="MFC4491698.1"/>
    <property type="molecule type" value="Genomic_DNA"/>
</dbReference>
<comment type="function">
    <text evidence="1">Zinc chaperone that directly transfers zinc cofactor to target proteins, thereby activating them. Zinc is transferred from the CXCC motif in the GTPase domain to the zinc binding site in target proteins in a process requiring GTP hydrolysis.</text>
</comment>
<evidence type="ECO:0000313" key="3">
    <source>
        <dbReference type="EMBL" id="MFC4491698.1"/>
    </source>
</evidence>
<proteinExistence type="predicted"/>
<reference evidence="4" key="1">
    <citation type="journal article" date="2019" name="Int. J. Syst. Evol. Microbiol.">
        <title>The Global Catalogue of Microorganisms (GCM) 10K type strain sequencing project: providing services to taxonomists for standard genome sequencing and annotation.</title>
        <authorList>
            <consortium name="The Broad Institute Genomics Platform"/>
            <consortium name="The Broad Institute Genome Sequencing Center for Infectious Disease"/>
            <person name="Wu L."/>
            <person name="Ma J."/>
        </authorList>
    </citation>
    <scope>NUCLEOTIDE SEQUENCE [LARGE SCALE GENOMIC DNA]</scope>
    <source>
        <strain evidence="4">CGMCC 4.7608</strain>
    </source>
</reference>
<evidence type="ECO:0000259" key="2">
    <source>
        <dbReference type="SMART" id="SM00833"/>
    </source>
</evidence>
<dbReference type="RefSeq" id="WP_231461007.1">
    <property type="nucleotide sequence ID" value="NZ_JAJOHW010000013.1"/>
</dbReference>
<protein>
    <submittedName>
        <fullName evidence="3">CobW family GTP-binding protein</fullName>
    </submittedName>
</protein>
<accession>A0ABV8ZZ75</accession>
<dbReference type="InterPro" id="IPR011629">
    <property type="entry name" value="CobW-like_C"/>
</dbReference>
<evidence type="ECO:0000313" key="4">
    <source>
        <dbReference type="Proteomes" id="UP001595999"/>
    </source>
</evidence>